<dbReference type="InterPro" id="IPR043502">
    <property type="entry name" value="DNA/RNA_pol_sf"/>
</dbReference>
<evidence type="ECO:0000259" key="1">
    <source>
        <dbReference type="PROSITE" id="PS50878"/>
    </source>
</evidence>
<organism evidence="2 3">
    <name type="scientific">Cirrhinus mrigala</name>
    <name type="common">Mrigala</name>
    <dbReference type="NCBI Taxonomy" id="683832"/>
    <lineage>
        <taxon>Eukaryota</taxon>
        <taxon>Metazoa</taxon>
        <taxon>Chordata</taxon>
        <taxon>Craniata</taxon>
        <taxon>Vertebrata</taxon>
        <taxon>Euteleostomi</taxon>
        <taxon>Actinopterygii</taxon>
        <taxon>Neopterygii</taxon>
        <taxon>Teleostei</taxon>
        <taxon>Ostariophysi</taxon>
        <taxon>Cypriniformes</taxon>
        <taxon>Cyprinidae</taxon>
        <taxon>Labeoninae</taxon>
        <taxon>Labeonini</taxon>
        <taxon>Cirrhinus</taxon>
    </lineage>
</organism>
<feature type="domain" description="Reverse transcriptase" evidence="1">
    <location>
        <begin position="81"/>
        <end position="353"/>
    </location>
</feature>
<evidence type="ECO:0000313" key="3">
    <source>
        <dbReference type="Proteomes" id="UP001529510"/>
    </source>
</evidence>
<dbReference type="Pfam" id="PF00078">
    <property type="entry name" value="RVT_1"/>
    <property type="match status" value="1"/>
</dbReference>
<dbReference type="CDD" id="cd01650">
    <property type="entry name" value="RT_nLTR_like"/>
    <property type="match status" value="1"/>
</dbReference>
<dbReference type="Proteomes" id="UP001529510">
    <property type="component" value="Unassembled WGS sequence"/>
</dbReference>
<dbReference type="PROSITE" id="PS50878">
    <property type="entry name" value="RT_POL"/>
    <property type="match status" value="1"/>
</dbReference>
<feature type="non-terminal residue" evidence="2">
    <location>
        <position position="383"/>
    </location>
</feature>
<name>A0ABD0MQ55_CIRMR</name>
<sequence length="383" mass="42893">MKMSQAFSTFMSQFGLVDPWRFSHPSYLPITVSDHATVVLDLHFNMKPKGFRHWRLDPLSLADDSFYAALTLSEIKEAIHSMNSGKSPGPDGYPASISLIYKKGKDPLSCASYRPISLLSVDVKILAKILARRLESVMPKIISEDQTGFIGGRHSYSNIRRLLGVILSPSSSNIPEAIISLDAEKAFDRVEWDYLLFCLRQFGFNTNLISWIRLLYSSPCASVCTNNQRSIPFPLFRGTRQGCPLSPLLFALAIEPLSAALKMEEGLGGIERWGIKHQVSLYADDLLLYVSNPLTSIPRILTLLNVFGRLSGYKLNISKSEYLPINQLAIAISPSTIPFKIANTGFKYLGITVTQSLRTMREQNFTSLTTTVKSDLQRWNYLP</sequence>
<dbReference type="SUPFAM" id="SSF56672">
    <property type="entry name" value="DNA/RNA polymerases"/>
    <property type="match status" value="1"/>
</dbReference>
<proteinExistence type="predicted"/>
<dbReference type="EMBL" id="JAMKFB020000189">
    <property type="protein sequence ID" value="KAL0152189.1"/>
    <property type="molecule type" value="Genomic_DNA"/>
</dbReference>
<keyword evidence="3" id="KW-1185">Reference proteome</keyword>
<protein>
    <recommendedName>
        <fullName evidence="1">Reverse transcriptase domain-containing protein</fullName>
    </recommendedName>
</protein>
<dbReference type="InterPro" id="IPR000477">
    <property type="entry name" value="RT_dom"/>
</dbReference>
<dbReference type="AlphaFoldDB" id="A0ABD0MQ55"/>
<gene>
    <name evidence="2" type="ORF">M9458_051912</name>
</gene>
<reference evidence="2 3" key="1">
    <citation type="submission" date="2024-05" db="EMBL/GenBank/DDBJ databases">
        <title>Genome sequencing and assembly of Indian major carp, Cirrhinus mrigala (Hamilton, 1822).</title>
        <authorList>
            <person name="Mohindra V."/>
            <person name="Chowdhury L.M."/>
            <person name="Lal K."/>
            <person name="Jena J.K."/>
        </authorList>
    </citation>
    <scope>NUCLEOTIDE SEQUENCE [LARGE SCALE GENOMIC DNA]</scope>
    <source>
        <strain evidence="2">CM1030</strain>
        <tissue evidence="2">Blood</tissue>
    </source>
</reference>
<accession>A0ABD0MQ55</accession>
<comment type="caution">
    <text evidence="2">The sequence shown here is derived from an EMBL/GenBank/DDBJ whole genome shotgun (WGS) entry which is preliminary data.</text>
</comment>
<dbReference type="PANTHER" id="PTHR31635">
    <property type="entry name" value="REVERSE TRANSCRIPTASE DOMAIN-CONTAINING PROTEIN-RELATED"/>
    <property type="match status" value="1"/>
</dbReference>
<dbReference type="PANTHER" id="PTHR31635:SF196">
    <property type="entry name" value="REVERSE TRANSCRIPTASE DOMAIN-CONTAINING PROTEIN-RELATED"/>
    <property type="match status" value="1"/>
</dbReference>
<evidence type="ECO:0000313" key="2">
    <source>
        <dbReference type="EMBL" id="KAL0152189.1"/>
    </source>
</evidence>